<organism evidence="1">
    <name type="scientific">marine sediment metagenome</name>
    <dbReference type="NCBI Taxonomy" id="412755"/>
    <lineage>
        <taxon>unclassified sequences</taxon>
        <taxon>metagenomes</taxon>
        <taxon>ecological metagenomes</taxon>
    </lineage>
</organism>
<protein>
    <submittedName>
        <fullName evidence="1">Uncharacterized protein</fullName>
    </submittedName>
</protein>
<dbReference type="AlphaFoldDB" id="X1BLE9"/>
<reference evidence="1" key="1">
    <citation type="journal article" date="2014" name="Front. Microbiol.">
        <title>High frequency of phylogenetically diverse reductive dehalogenase-homologous genes in deep subseafloor sedimentary metagenomes.</title>
        <authorList>
            <person name="Kawai M."/>
            <person name="Futagami T."/>
            <person name="Toyoda A."/>
            <person name="Takaki Y."/>
            <person name="Nishi S."/>
            <person name="Hori S."/>
            <person name="Arai W."/>
            <person name="Tsubouchi T."/>
            <person name="Morono Y."/>
            <person name="Uchiyama I."/>
            <person name="Ito T."/>
            <person name="Fujiyama A."/>
            <person name="Inagaki F."/>
            <person name="Takami H."/>
        </authorList>
    </citation>
    <scope>NUCLEOTIDE SEQUENCE</scope>
    <source>
        <strain evidence="1">Expedition CK06-06</strain>
    </source>
</reference>
<dbReference type="EMBL" id="BART01021151">
    <property type="protein sequence ID" value="GAG96754.1"/>
    <property type="molecule type" value="Genomic_DNA"/>
</dbReference>
<gene>
    <name evidence="1" type="ORF">S01H4_39106</name>
</gene>
<name>X1BLE9_9ZZZZ</name>
<proteinExistence type="predicted"/>
<feature type="non-terminal residue" evidence="1">
    <location>
        <position position="1"/>
    </location>
</feature>
<comment type="caution">
    <text evidence="1">The sequence shown here is derived from an EMBL/GenBank/DDBJ whole genome shotgun (WGS) entry which is preliminary data.</text>
</comment>
<evidence type="ECO:0000313" key="1">
    <source>
        <dbReference type="EMBL" id="GAG96754.1"/>
    </source>
</evidence>
<accession>X1BLE9</accession>
<sequence>WFENKGKNYLSIKCWFYKEGTKVMNPKDVTHERRRGTS</sequence>